<gene>
    <name evidence="1" type="ORF">ACFFSA_20270</name>
</gene>
<dbReference type="EMBL" id="JBHMBW010000016">
    <property type="protein sequence ID" value="MFB9625428.1"/>
    <property type="molecule type" value="Genomic_DNA"/>
</dbReference>
<sequence>MQWSLRLRSVVFSSAMASLTGSPAHRHGYLRRALAHHEQIA</sequence>
<organism evidence="1 2">
    <name type="scientific">Nonomuraea helvata</name>
    <dbReference type="NCBI Taxonomy" id="37484"/>
    <lineage>
        <taxon>Bacteria</taxon>
        <taxon>Bacillati</taxon>
        <taxon>Actinomycetota</taxon>
        <taxon>Actinomycetes</taxon>
        <taxon>Streptosporangiales</taxon>
        <taxon>Streptosporangiaceae</taxon>
        <taxon>Nonomuraea</taxon>
    </lineage>
</organism>
<dbReference type="RefSeq" id="WP_344987906.1">
    <property type="nucleotide sequence ID" value="NZ_BAAAXV010000002.1"/>
</dbReference>
<evidence type="ECO:0000313" key="1">
    <source>
        <dbReference type="EMBL" id="MFB9625428.1"/>
    </source>
</evidence>
<keyword evidence="2" id="KW-1185">Reference proteome</keyword>
<name>A0ABV5S3S2_9ACTN</name>
<accession>A0ABV5S3S2</accession>
<reference evidence="1 2" key="1">
    <citation type="submission" date="2024-09" db="EMBL/GenBank/DDBJ databases">
        <authorList>
            <person name="Sun Q."/>
            <person name="Mori K."/>
        </authorList>
    </citation>
    <scope>NUCLEOTIDE SEQUENCE [LARGE SCALE GENOMIC DNA]</scope>
    <source>
        <strain evidence="1 2">JCM 3143</strain>
    </source>
</reference>
<protein>
    <submittedName>
        <fullName evidence="1">Uncharacterized protein</fullName>
    </submittedName>
</protein>
<evidence type="ECO:0000313" key="2">
    <source>
        <dbReference type="Proteomes" id="UP001589532"/>
    </source>
</evidence>
<comment type="caution">
    <text evidence="1">The sequence shown here is derived from an EMBL/GenBank/DDBJ whole genome shotgun (WGS) entry which is preliminary data.</text>
</comment>
<dbReference type="Proteomes" id="UP001589532">
    <property type="component" value="Unassembled WGS sequence"/>
</dbReference>
<proteinExistence type="predicted"/>